<sequence length="155" mass="16130">MISAAPRRLMSVAAIAPIATLTVPVCAYENADFAAHNQTLLTGPPATLLAPTLVIYIALAITGWARTPGRLWSAAGFVASLAACLVLTELLRQPGIFWDGVDAEGNSTGGYELPEPSFGFAIWVVSVVLATAAAGLHILRGTPTAHRVVGATRPR</sequence>
<feature type="transmembrane region" description="Helical" evidence="1">
    <location>
        <begin position="43"/>
        <end position="64"/>
    </location>
</feature>
<comment type="caution">
    <text evidence="2">The sequence shown here is derived from an EMBL/GenBank/DDBJ whole genome shotgun (WGS) entry which is preliminary data.</text>
</comment>
<dbReference type="EMBL" id="JAAMOZ010000005">
    <property type="protein sequence ID" value="NIH58780.1"/>
    <property type="molecule type" value="Genomic_DNA"/>
</dbReference>
<reference evidence="2 3" key="1">
    <citation type="submission" date="2020-02" db="EMBL/GenBank/DDBJ databases">
        <title>Sequencing the genomes of 1000 actinobacteria strains.</title>
        <authorList>
            <person name="Klenk H.-P."/>
        </authorList>
    </citation>
    <scope>NUCLEOTIDE SEQUENCE [LARGE SCALE GENOMIC DNA]</scope>
    <source>
        <strain evidence="2 3">DSM 19609</strain>
    </source>
</reference>
<protein>
    <submittedName>
        <fullName evidence="2">Uncharacterized protein</fullName>
    </submittedName>
</protein>
<evidence type="ECO:0000256" key="1">
    <source>
        <dbReference type="SAM" id="Phobius"/>
    </source>
</evidence>
<keyword evidence="1" id="KW-1133">Transmembrane helix</keyword>
<keyword evidence="1" id="KW-0472">Membrane</keyword>
<evidence type="ECO:0000313" key="2">
    <source>
        <dbReference type="EMBL" id="NIH58780.1"/>
    </source>
</evidence>
<proteinExistence type="predicted"/>
<keyword evidence="1" id="KW-0812">Transmembrane</keyword>
<organism evidence="2 3">
    <name type="scientific">Brooklawnia cerclae</name>
    <dbReference type="NCBI Taxonomy" id="349934"/>
    <lineage>
        <taxon>Bacteria</taxon>
        <taxon>Bacillati</taxon>
        <taxon>Actinomycetota</taxon>
        <taxon>Actinomycetes</taxon>
        <taxon>Propionibacteriales</taxon>
        <taxon>Propionibacteriaceae</taxon>
        <taxon>Brooklawnia</taxon>
    </lineage>
</organism>
<dbReference type="RefSeq" id="WP_167171915.1">
    <property type="nucleotide sequence ID" value="NZ_BAAAOO010000006.1"/>
</dbReference>
<feature type="transmembrane region" description="Helical" evidence="1">
    <location>
        <begin position="71"/>
        <end position="91"/>
    </location>
</feature>
<feature type="transmembrane region" description="Helical" evidence="1">
    <location>
        <begin position="120"/>
        <end position="139"/>
    </location>
</feature>
<keyword evidence="3" id="KW-1185">Reference proteome</keyword>
<accession>A0ABX0SLG3</accession>
<evidence type="ECO:0000313" key="3">
    <source>
        <dbReference type="Proteomes" id="UP000749311"/>
    </source>
</evidence>
<gene>
    <name evidence="2" type="ORF">FB473_003481</name>
</gene>
<dbReference type="Proteomes" id="UP000749311">
    <property type="component" value="Unassembled WGS sequence"/>
</dbReference>
<name>A0ABX0SLG3_9ACTN</name>